<reference evidence="2" key="1">
    <citation type="journal article" date="2019" name="Int. J. Syst. Evol. Microbiol.">
        <title>The Global Catalogue of Microorganisms (GCM) 10K type strain sequencing project: providing services to taxonomists for standard genome sequencing and annotation.</title>
        <authorList>
            <consortium name="The Broad Institute Genomics Platform"/>
            <consortium name="The Broad Institute Genome Sequencing Center for Infectious Disease"/>
            <person name="Wu L."/>
            <person name="Ma J."/>
        </authorList>
    </citation>
    <scope>NUCLEOTIDE SEQUENCE [LARGE SCALE GENOMIC DNA]</scope>
    <source>
        <strain evidence="2">JCM 12165</strain>
    </source>
</reference>
<sequence>MAPIVLGALPFGVLFGALAAQVGFSWVLVAVVVGIAVGVLSERWLPG</sequence>
<evidence type="ECO:0000313" key="2">
    <source>
        <dbReference type="Proteomes" id="UP001597145"/>
    </source>
</evidence>
<gene>
    <name evidence="1" type="ORF">ACFSCY_02950</name>
</gene>
<name>A0ABW4FCI0_9PSEU</name>
<accession>A0ABW4FCI0</accession>
<comment type="caution">
    <text evidence="1">The sequence shown here is derived from an EMBL/GenBank/DDBJ whole genome shotgun (WGS) entry which is preliminary data.</text>
</comment>
<protein>
    <recommendedName>
        <fullName evidence="3">Major facilitator superfamily (MFS) profile domain-containing protein</fullName>
    </recommendedName>
</protein>
<evidence type="ECO:0000313" key="1">
    <source>
        <dbReference type="EMBL" id="MFD1528390.1"/>
    </source>
</evidence>
<dbReference type="RefSeq" id="WP_343988356.1">
    <property type="nucleotide sequence ID" value="NZ_BAAAJG010000029.1"/>
</dbReference>
<keyword evidence="2" id="KW-1185">Reference proteome</keyword>
<evidence type="ECO:0008006" key="3">
    <source>
        <dbReference type="Google" id="ProtNLM"/>
    </source>
</evidence>
<dbReference type="Proteomes" id="UP001597145">
    <property type="component" value="Unassembled WGS sequence"/>
</dbReference>
<proteinExistence type="predicted"/>
<dbReference type="EMBL" id="JBHUCP010000002">
    <property type="protein sequence ID" value="MFD1528390.1"/>
    <property type="molecule type" value="Genomic_DNA"/>
</dbReference>
<organism evidence="1 2">
    <name type="scientific">Pseudonocardia aurantiaca</name>
    <dbReference type="NCBI Taxonomy" id="75290"/>
    <lineage>
        <taxon>Bacteria</taxon>
        <taxon>Bacillati</taxon>
        <taxon>Actinomycetota</taxon>
        <taxon>Actinomycetes</taxon>
        <taxon>Pseudonocardiales</taxon>
        <taxon>Pseudonocardiaceae</taxon>
        <taxon>Pseudonocardia</taxon>
    </lineage>
</organism>